<dbReference type="PANTHER" id="PTHR10984">
    <property type="entry name" value="ENDOPLASMIC RETICULUM-GOLGI INTERMEDIATE COMPARTMENT PROTEIN"/>
    <property type="match status" value="1"/>
</dbReference>
<dbReference type="InterPro" id="IPR045888">
    <property type="entry name" value="Erv"/>
</dbReference>
<evidence type="ECO:0000259" key="6">
    <source>
        <dbReference type="Pfam" id="PF07970"/>
    </source>
</evidence>
<comment type="subcellular location">
    <subcellularLocation>
        <location evidence="1">Membrane</location>
    </subcellularLocation>
</comment>
<feature type="domain" description="Endoplasmic reticulum vesicle transporter N-terminal" evidence="7">
    <location>
        <begin position="8"/>
        <end position="97"/>
    </location>
</feature>
<comment type="caution">
    <text evidence="8">The sequence shown here is derived from an EMBL/GenBank/DDBJ whole genome shotgun (WGS) entry which is preliminary data.</text>
</comment>
<dbReference type="GO" id="GO:0016020">
    <property type="term" value="C:membrane"/>
    <property type="evidence" value="ECO:0007669"/>
    <property type="project" value="UniProtKB-SubCell"/>
</dbReference>
<dbReference type="InterPro" id="IPR012936">
    <property type="entry name" value="Erv_C"/>
</dbReference>
<dbReference type="GO" id="GO:0005783">
    <property type="term" value="C:endoplasmic reticulum"/>
    <property type="evidence" value="ECO:0007669"/>
    <property type="project" value="TreeGrafter"/>
</dbReference>
<evidence type="ECO:0000256" key="4">
    <source>
        <dbReference type="ARBA" id="ARBA00023136"/>
    </source>
</evidence>
<dbReference type="Pfam" id="PF13850">
    <property type="entry name" value="ERGIC_N"/>
    <property type="match status" value="1"/>
</dbReference>
<protein>
    <recommendedName>
        <fullName evidence="10">Endoplasmic reticulum-Golgi intermediate compartment protein 3-like</fullName>
    </recommendedName>
</protein>
<evidence type="ECO:0000313" key="9">
    <source>
        <dbReference type="Proteomes" id="UP001345219"/>
    </source>
</evidence>
<accession>A0AAN7GK05</accession>
<evidence type="ECO:0000313" key="8">
    <source>
        <dbReference type="EMBL" id="KAK4747866.1"/>
    </source>
</evidence>
<dbReference type="EMBL" id="JAXIOK010000019">
    <property type="protein sequence ID" value="KAK4747866.1"/>
    <property type="molecule type" value="Genomic_DNA"/>
</dbReference>
<evidence type="ECO:0000256" key="2">
    <source>
        <dbReference type="ARBA" id="ARBA00022692"/>
    </source>
</evidence>
<keyword evidence="2 5" id="KW-0812">Transmembrane</keyword>
<evidence type="ECO:0000256" key="3">
    <source>
        <dbReference type="ARBA" id="ARBA00022989"/>
    </source>
</evidence>
<keyword evidence="4 5" id="KW-0472">Membrane</keyword>
<evidence type="ECO:0000259" key="7">
    <source>
        <dbReference type="Pfam" id="PF13850"/>
    </source>
</evidence>
<sequence>MAKVFNKLRTLDAYPKINEDFYSRTFSGGLITLVSSLLTLFLFFSEFRLYLHTVTDTQLLVDTSRGEKLHINFDVTFPSIPCSLLSVDATDISGEQHIDILSASGLPYIKHDITKKRIDAHHNVIDVRRDKIGATKIEKPLQKHGGRLQRDEKYCGTCYGAETSDEQCCNSCEEVRQAYKNKGWSLAYMDSVDQCEREGFVQRVKEEDGEGCNIYGSLEVNKVAGNFHFSPGKSFLNSSFNLQDLISTQTDIYNISHKINRLSFGDYFPGAVNPLDGVGWSRDKQYGMYQYFIKVVPTIYTNIGGRTVKSNQYSVTEHLRTSEIGHQAFPGVFFFYDFSPIKVTFKEEHISFLRFMTNICAVVGGIFTVAGIVDSFVYHGQRAIKKKTQLGKYS</sequence>
<name>A0AAN7GK05_9MYRT</name>
<feature type="transmembrane region" description="Helical" evidence="5">
    <location>
        <begin position="21"/>
        <end position="44"/>
    </location>
</feature>
<reference evidence="8 9" key="1">
    <citation type="journal article" date="2023" name="Hortic Res">
        <title>Pangenome of water caltrop reveals structural variations and asymmetric subgenome divergence after allopolyploidization.</title>
        <authorList>
            <person name="Zhang X."/>
            <person name="Chen Y."/>
            <person name="Wang L."/>
            <person name="Yuan Y."/>
            <person name="Fang M."/>
            <person name="Shi L."/>
            <person name="Lu R."/>
            <person name="Comes H.P."/>
            <person name="Ma Y."/>
            <person name="Chen Y."/>
            <person name="Huang G."/>
            <person name="Zhou Y."/>
            <person name="Zheng Z."/>
            <person name="Qiu Y."/>
        </authorList>
    </citation>
    <scope>NUCLEOTIDE SEQUENCE [LARGE SCALE GENOMIC DNA]</scope>
    <source>
        <tissue evidence="8">Roots</tissue>
    </source>
</reference>
<dbReference type="GO" id="GO:0030134">
    <property type="term" value="C:COPII-coated ER to Golgi transport vesicle"/>
    <property type="evidence" value="ECO:0007669"/>
    <property type="project" value="TreeGrafter"/>
</dbReference>
<evidence type="ECO:0000256" key="5">
    <source>
        <dbReference type="SAM" id="Phobius"/>
    </source>
</evidence>
<proteinExistence type="predicted"/>
<dbReference type="Pfam" id="PF07970">
    <property type="entry name" value="COPIIcoated_ERV"/>
    <property type="match status" value="1"/>
</dbReference>
<dbReference type="AlphaFoldDB" id="A0AAN7GK05"/>
<organism evidence="8 9">
    <name type="scientific">Trapa incisa</name>
    <dbReference type="NCBI Taxonomy" id="236973"/>
    <lineage>
        <taxon>Eukaryota</taxon>
        <taxon>Viridiplantae</taxon>
        <taxon>Streptophyta</taxon>
        <taxon>Embryophyta</taxon>
        <taxon>Tracheophyta</taxon>
        <taxon>Spermatophyta</taxon>
        <taxon>Magnoliopsida</taxon>
        <taxon>eudicotyledons</taxon>
        <taxon>Gunneridae</taxon>
        <taxon>Pentapetalae</taxon>
        <taxon>rosids</taxon>
        <taxon>malvids</taxon>
        <taxon>Myrtales</taxon>
        <taxon>Lythraceae</taxon>
        <taxon>Trapa</taxon>
    </lineage>
</organism>
<evidence type="ECO:0000256" key="1">
    <source>
        <dbReference type="ARBA" id="ARBA00004370"/>
    </source>
</evidence>
<feature type="transmembrane region" description="Helical" evidence="5">
    <location>
        <begin position="355"/>
        <end position="377"/>
    </location>
</feature>
<keyword evidence="3 5" id="KW-1133">Transmembrane helix</keyword>
<dbReference type="Proteomes" id="UP001345219">
    <property type="component" value="Chromosome 12"/>
</dbReference>
<feature type="domain" description="Endoplasmic reticulum vesicle transporter C-terminal" evidence="6">
    <location>
        <begin position="158"/>
        <end position="374"/>
    </location>
</feature>
<evidence type="ECO:0008006" key="10">
    <source>
        <dbReference type="Google" id="ProtNLM"/>
    </source>
</evidence>
<dbReference type="InterPro" id="IPR039542">
    <property type="entry name" value="Erv_N"/>
</dbReference>
<gene>
    <name evidence="8" type="ORF">SAY87_014452</name>
</gene>
<keyword evidence="9" id="KW-1185">Reference proteome</keyword>
<dbReference type="PANTHER" id="PTHR10984:SF55">
    <property type="entry name" value="ENDOPLASMIC RETICULUM VESICLE TRANSPORTER C-TERMINAL DOMAIN-CONTAINING PROTEIN"/>
    <property type="match status" value="1"/>
</dbReference>